<feature type="binding site" evidence="2">
    <location>
        <position position="161"/>
    </location>
    <ligand>
        <name>Fe cation</name>
        <dbReference type="ChEBI" id="CHEBI:24875"/>
        <label>2</label>
    </ligand>
</feature>
<dbReference type="Pfam" id="PF13277">
    <property type="entry name" value="YmdB"/>
    <property type="match status" value="1"/>
</dbReference>
<feature type="binding site" evidence="2">
    <location>
        <position position="44"/>
    </location>
    <ligand>
        <name>Fe cation</name>
        <dbReference type="ChEBI" id="CHEBI:24875"/>
        <label>1</label>
    </ligand>
</feature>
<dbReference type="PANTHER" id="PTHR36303">
    <property type="entry name" value="2',3'-CYCLIC-NUCLEOTIDE 2'-PHOSPHODIESTERASE"/>
    <property type="match status" value="1"/>
</dbReference>
<keyword evidence="2" id="KW-0479">Metal-binding</keyword>
<protein>
    <submittedName>
        <fullName evidence="3">Metallophosphatase</fullName>
    </submittedName>
</protein>
<accession>A0A6H0V6N6</accession>
<dbReference type="AlphaFoldDB" id="A0A6H0V6N6"/>
<dbReference type="Proteomes" id="UP000503310">
    <property type="component" value="Chromosome"/>
</dbReference>
<gene>
    <name evidence="3" type="ORF">GOQ20_04185</name>
</gene>
<dbReference type="GO" id="GO:0046872">
    <property type="term" value="F:metal ion binding"/>
    <property type="evidence" value="ECO:0007669"/>
    <property type="project" value="UniProtKB-KW"/>
</dbReference>
<name>A0A6H0V6N6_9BACT</name>
<evidence type="ECO:0000313" key="3">
    <source>
        <dbReference type="EMBL" id="QIW62697.1"/>
    </source>
</evidence>
<feature type="binding site" evidence="2">
    <location>
        <position position="186"/>
    </location>
    <ligand>
        <name>Fe cation</name>
        <dbReference type="ChEBI" id="CHEBI:24875"/>
        <label>2</label>
    </ligand>
</feature>
<feature type="binding site" evidence="2">
    <location>
        <position position="13"/>
    </location>
    <ligand>
        <name>Fe cation</name>
        <dbReference type="ChEBI" id="CHEBI:24875"/>
        <label>1</label>
    </ligand>
</feature>
<feature type="binding site" evidence="2">
    <location>
        <position position="72"/>
    </location>
    <ligand>
        <name>Fe cation</name>
        <dbReference type="ChEBI" id="CHEBI:24875"/>
        <label>2</label>
    </ligand>
</feature>
<organism evidence="3 4">
    <name type="scientific">Mycoplasmopsis gallinacea</name>
    <dbReference type="NCBI Taxonomy" id="29556"/>
    <lineage>
        <taxon>Bacteria</taxon>
        <taxon>Bacillati</taxon>
        <taxon>Mycoplasmatota</taxon>
        <taxon>Mycoplasmoidales</taxon>
        <taxon>Metamycoplasmataceae</taxon>
        <taxon>Mycoplasmopsis</taxon>
    </lineage>
</organism>
<dbReference type="EMBL" id="CP047225">
    <property type="protein sequence ID" value="QIW62697.1"/>
    <property type="molecule type" value="Genomic_DNA"/>
</dbReference>
<reference evidence="3 4" key="1">
    <citation type="submission" date="2019-12" db="EMBL/GenBank/DDBJ databases">
        <title>Sequencing and analysis of the whole genome of Mycoplasma gallinaceum strain Peacock20181011.</title>
        <authorList>
            <person name="Liu X."/>
            <person name="Qin Z."/>
            <person name="Xu H."/>
        </authorList>
    </citation>
    <scope>NUCLEOTIDE SEQUENCE [LARGE SCALE GENOMIC DNA]</scope>
    <source>
        <strain evidence="3 4">Peacock20181011</strain>
    </source>
</reference>
<evidence type="ECO:0000256" key="1">
    <source>
        <dbReference type="PIRSR" id="PIRSR004789-50"/>
    </source>
</evidence>
<evidence type="ECO:0000313" key="4">
    <source>
        <dbReference type="Proteomes" id="UP000503310"/>
    </source>
</evidence>
<dbReference type="InterPro" id="IPR005235">
    <property type="entry name" value="YmdB-like"/>
</dbReference>
<feature type="binding site" evidence="2">
    <location>
        <position position="45"/>
    </location>
    <ligand>
        <name>Fe cation</name>
        <dbReference type="ChEBI" id="CHEBI:24875"/>
        <label>1</label>
    </ligand>
</feature>
<feature type="active site" description="Proton donor" evidence="1">
    <location>
        <position position="73"/>
    </location>
</feature>
<feature type="binding site" evidence="2">
    <location>
        <position position="188"/>
    </location>
    <ligand>
        <name>Fe cation</name>
        <dbReference type="ChEBI" id="CHEBI:24875"/>
        <label>1</label>
    </ligand>
</feature>
<evidence type="ECO:0000256" key="2">
    <source>
        <dbReference type="PIRSR" id="PIRSR004789-51"/>
    </source>
</evidence>
<dbReference type="GO" id="GO:0004113">
    <property type="term" value="F:2',3'-cyclic-nucleotide 3'-phosphodiesterase activity"/>
    <property type="evidence" value="ECO:0007669"/>
    <property type="project" value="TreeGrafter"/>
</dbReference>
<dbReference type="InterPro" id="IPR029052">
    <property type="entry name" value="Metallo-depent_PP-like"/>
</dbReference>
<dbReference type="Gene3D" id="3.60.21.10">
    <property type="match status" value="1"/>
</dbReference>
<dbReference type="SUPFAM" id="SSF56300">
    <property type="entry name" value="Metallo-dependent phosphatases"/>
    <property type="match status" value="1"/>
</dbReference>
<proteinExistence type="predicted"/>
<dbReference type="PIRSF" id="PIRSF004789">
    <property type="entry name" value="DR1281"/>
    <property type="match status" value="1"/>
</dbReference>
<sequence>MNMKKLNVLFIGDIFGEPGVVTVEKVLPKIIKENNIDFVIAQGENVTGRKGLDNQDYLRLKNIGVNAITMGNHVWANPDIYNFIENSDVIRPLNIPIDYPGVGSKTFDVKGFKLQVISLMGITFNTLMSPWNEEEALNFFDSIDILLDSIENVDFRFVDFHAETTSEKNVLGLYLDGKVNAVCGTHTHVQTNDYRTLPNGTAYISDAGMCGPQNAAIGANYEQVYKKMRYGSKEKFEVSPNNTQFNAVIIEMSENKNKISPIRIDDIKF</sequence>
<feature type="binding site" evidence="2">
    <location>
        <position position="44"/>
    </location>
    <ligand>
        <name>Fe cation</name>
        <dbReference type="ChEBI" id="CHEBI:24875"/>
        <label>2</label>
    </ligand>
</feature>
<dbReference type="PANTHER" id="PTHR36303:SF1">
    <property type="entry name" value="2',3'-CYCLIC-NUCLEOTIDE 2'-PHOSPHODIESTERASE"/>
    <property type="match status" value="1"/>
</dbReference>